<dbReference type="EMBL" id="JAGINP010000011">
    <property type="protein sequence ID" value="MBP2293438.1"/>
    <property type="molecule type" value="Genomic_DNA"/>
</dbReference>
<dbReference type="SUPFAM" id="SSF82784">
    <property type="entry name" value="OsmC-like"/>
    <property type="match status" value="1"/>
</dbReference>
<proteinExistence type="predicted"/>
<dbReference type="Gene3D" id="3.30.300.20">
    <property type="match status" value="1"/>
</dbReference>
<dbReference type="Proteomes" id="UP000781958">
    <property type="component" value="Unassembled WGS sequence"/>
</dbReference>
<accession>A0ABS4SMX6</accession>
<evidence type="ECO:0000313" key="2">
    <source>
        <dbReference type="Proteomes" id="UP000781958"/>
    </source>
</evidence>
<dbReference type="RefSeq" id="WP_209767373.1">
    <property type="nucleotide sequence ID" value="NZ_JAGINP010000011.1"/>
</dbReference>
<sequence length="158" mass="16844">MSAHDHRYSATVTWTGNQGTGTSGYKAYSRDHDIAIPGKPAIAGSSDPAFRGDATRHNPEDLLVASLSACHMLWYLHLCAVNGIAVTAYRDDASGTMTEGDGRPGRFTEVTLRPHVTIAPGSDPAKADSLHHEAHEQCFVANSVNFPVRCAPVIEMGG</sequence>
<name>A0ABS4SMX6_9PROT</name>
<dbReference type="InterPro" id="IPR015946">
    <property type="entry name" value="KH_dom-like_a/b"/>
</dbReference>
<dbReference type="InterPro" id="IPR036102">
    <property type="entry name" value="OsmC/Ohrsf"/>
</dbReference>
<dbReference type="InterPro" id="IPR003718">
    <property type="entry name" value="OsmC/Ohr_fam"/>
</dbReference>
<organism evidence="1 2">
    <name type="scientific">Azospirillum rugosum</name>
    <dbReference type="NCBI Taxonomy" id="416170"/>
    <lineage>
        <taxon>Bacteria</taxon>
        <taxon>Pseudomonadati</taxon>
        <taxon>Pseudomonadota</taxon>
        <taxon>Alphaproteobacteria</taxon>
        <taxon>Rhodospirillales</taxon>
        <taxon>Azospirillaceae</taxon>
        <taxon>Azospirillum</taxon>
    </lineage>
</organism>
<keyword evidence="2" id="KW-1185">Reference proteome</keyword>
<dbReference type="PANTHER" id="PTHR42830">
    <property type="entry name" value="OSMOTICALLY INDUCIBLE FAMILY PROTEIN"/>
    <property type="match status" value="1"/>
</dbReference>
<dbReference type="Pfam" id="PF02566">
    <property type="entry name" value="OsmC"/>
    <property type="match status" value="1"/>
</dbReference>
<evidence type="ECO:0000313" key="1">
    <source>
        <dbReference type="EMBL" id="MBP2293438.1"/>
    </source>
</evidence>
<comment type="caution">
    <text evidence="1">The sequence shown here is derived from an EMBL/GenBank/DDBJ whole genome shotgun (WGS) entry which is preliminary data.</text>
</comment>
<gene>
    <name evidence="1" type="ORF">J2851_003221</name>
</gene>
<dbReference type="PANTHER" id="PTHR42830:SF2">
    <property type="entry name" value="OSMC_OHR FAMILY PROTEIN"/>
    <property type="match status" value="1"/>
</dbReference>
<reference evidence="1 2" key="1">
    <citation type="submission" date="2021-03" db="EMBL/GenBank/DDBJ databases">
        <title>Genomic Encyclopedia of Type Strains, Phase III (KMG-III): the genomes of soil and plant-associated and newly described type strains.</title>
        <authorList>
            <person name="Whitman W."/>
        </authorList>
    </citation>
    <scope>NUCLEOTIDE SEQUENCE [LARGE SCALE GENOMIC DNA]</scope>
    <source>
        <strain evidence="1 2">IMMIB AFH-6</strain>
    </source>
</reference>
<dbReference type="InterPro" id="IPR052707">
    <property type="entry name" value="OsmC_Ohr_Peroxiredoxin"/>
</dbReference>
<protein>
    <submittedName>
        <fullName evidence="1">Organic hydroperoxide reductase OsmC/OhrA</fullName>
    </submittedName>
</protein>